<feature type="domain" description="Protein kinase" evidence="10">
    <location>
        <begin position="69"/>
        <end position="154"/>
    </location>
</feature>
<accession>A0A146KCD1</accession>
<evidence type="ECO:0000256" key="5">
    <source>
        <dbReference type="ARBA" id="ARBA00022777"/>
    </source>
</evidence>
<dbReference type="PROSITE" id="PS00107">
    <property type="entry name" value="PROTEIN_KINASE_ATP"/>
    <property type="match status" value="1"/>
</dbReference>
<dbReference type="EMBL" id="GDID01002183">
    <property type="protein sequence ID" value="JAP94423.1"/>
    <property type="molecule type" value="Transcribed_RNA"/>
</dbReference>
<feature type="non-terminal residue" evidence="11">
    <location>
        <position position="154"/>
    </location>
</feature>
<name>A0A146KCD1_9EUKA</name>
<dbReference type="AlphaFoldDB" id="A0A146KCD1"/>
<dbReference type="PROSITE" id="PS50011">
    <property type="entry name" value="PROTEIN_KINASE_DOM"/>
    <property type="match status" value="1"/>
</dbReference>
<evidence type="ECO:0000256" key="9">
    <source>
        <dbReference type="PROSITE-ProRule" id="PRU10141"/>
    </source>
</evidence>
<dbReference type="GO" id="GO:0035556">
    <property type="term" value="P:intracellular signal transduction"/>
    <property type="evidence" value="ECO:0007669"/>
    <property type="project" value="TreeGrafter"/>
</dbReference>
<evidence type="ECO:0000256" key="7">
    <source>
        <dbReference type="ARBA" id="ARBA00047899"/>
    </source>
</evidence>
<protein>
    <recommendedName>
        <fullName evidence="1">non-specific serine/threonine protein kinase</fullName>
        <ecNumber evidence="1">2.7.11.1</ecNumber>
    </recommendedName>
</protein>
<comment type="catalytic activity">
    <reaction evidence="8">
        <text>L-seryl-[protein] + ATP = O-phospho-L-seryl-[protein] + ADP + H(+)</text>
        <dbReference type="Rhea" id="RHEA:17989"/>
        <dbReference type="Rhea" id="RHEA-COMP:9863"/>
        <dbReference type="Rhea" id="RHEA-COMP:11604"/>
        <dbReference type="ChEBI" id="CHEBI:15378"/>
        <dbReference type="ChEBI" id="CHEBI:29999"/>
        <dbReference type="ChEBI" id="CHEBI:30616"/>
        <dbReference type="ChEBI" id="CHEBI:83421"/>
        <dbReference type="ChEBI" id="CHEBI:456216"/>
        <dbReference type="EC" id="2.7.11.1"/>
    </reaction>
</comment>
<comment type="catalytic activity">
    <reaction evidence="7">
        <text>L-threonyl-[protein] + ATP = O-phospho-L-threonyl-[protein] + ADP + H(+)</text>
        <dbReference type="Rhea" id="RHEA:46608"/>
        <dbReference type="Rhea" id="RHEA-COMP:11060"/>
        <dbReference type="Rhea" id="RHEA-COMP:11605"/>
        <dbReference type="ChEBI" id="CHEBI:15378"/>
        <dbReference type="ChEBI" id="CHEBI:30013"/>
        <dbReference type="ChEBI" id="CHEBI:30616"/>
        <dbReference type="ChEBI" id="CHEBI:61977"/>
        <dbReference type="ChEBI" id="CHEBI:456216"/>
        <dbReference type="EC" id="2.7.11.1"/>
    </reaction>
</comment>
<evidence type="ECO:0000256" key="6">
    <source>
        <dbReference type="ARBA" id="ARBA00022840"/>
    </source>
</evidence>
<evidence type="ECO:0000256" key="4">
    <source>
        <dbReference type="ARBA" id="ARBA00022741"/>
    </source>
</evidence>
<dbReference type="EC" id="2.7.11.1" evidence="1"/>
<evidence type="ECO:0000256" key="2">
    <source>
        <dbReference type="ARBA" id="ARBA00022527"/>
    </source>
</evidence>
<sequence>MKSFHQTRMQYQQQRKSEYLKFDHGVCQPLTRESIYEAITNDREALQTFCARESLKLRAMRTGVSLKDFRIIKEIGQGAYSTVHMVRHIKTGQLYALKRISKKKIGSGAAGLRVRTERACMLNFKSDFIVQLHYVFQDEQNLYFAMDFAAGGDL</sequence>
<dbReference type="InterPro" id="IPR011009">
    <property type="entry name" value="Kinase-like_dom_sf"/>
</dbReference>
<proteinExistence type="predicted"/>
<dbReference type="SUPFAM" id="SSF56112">
    <property type="entry name" value="Protein kinase-like (PK-like)"/>
    <property type="match status" value="1"/>
</dbReference>
<evidence type="ECO:0000313" key="11">
    <source>
        <dbReference type="EMBL" id="JAP94423.1"/>
    </source>
</evidence>
<keyword evidence="6 9" id="KW-0067">ATP-binding</keyword>
<dbReference type="InterPro" id="IPR050236">
    <property type="entry name" value="Ser_Thr_kinase_AGC"/>
</dbReference>
<keyword evidence="4 9" id="KW-0547">Nucleotide-binding</keyword>
<dbReference type="InterPro" id="IPR017441">
    <property type="entry name" value="Protein_kinase_ATP_BS"/>
</dbReference>
<keyword evidence="3" id="KW-0808">Transferase</keyword>
<evidence type="ECO:0000256" key="8">
    <source>
        <dbReference type="ARBA" id="ARBA00048679"/>
    </source>
</evidence>
<evidence type="ECO:0000256" key="1">
    <source>
        <dbReference type="ARBA" id="ARBA00012513"/>
    </source>
</evidence>
<dbReference type="PANTHER" id="PTHR24356:SF1">
    <property type="entry name" value="SERINE_THREONINE-PROTEIN KINASE GREATWALL"/>
    <property type="match status" value="1"/>
</dbReference>
<dbReference type="InterPro" id="IPR000719">
    <property type="entry name" value="Prot_kinase_dom"/>
</dbReference>
<organism evidence="11">
    <name type="scientific">Trepomonas sp. PC1</name>
    <dbReference type="NCBI Taxonomy" id="1076344"/>
    <lineage>
        <taxon>Eukaryota</taxon>
        <taxon>Metamonada</taxon>
        <taxon>Diplomonadida</taxon>
        <taxon>Hexamitidae</taxon>
        <taxon>Hexamitinae</taxon>
        <taxon>Trepomonas</taxon>
    </lineage>
</organism>
<feature type="binding site" evidence="9">
    <location>
        <position position="98"/>
    </location>
    <ligand>
        <name>ATP</name>
        <dbReference type="ChEBI" id="CHEBI:30616"/>
    </ligand>
</feature>
<keyword evidence="2" id="KW-0723">Serine/threonine-protein kinase</keyword>
<gene>
    <name evidence="11" type="ORF">TPC1_12930</name>
</gene>
<dbReference type="Pfam" id="PF00069">
    <property type="entry name" value="Pkinase"/>
    <property type="match status" value="1"/>
</dbReference>
<evidence type="ECO:0000259" key="10">
    <source>
        <dbReference type="PROSITE" id="PS50011"/>
    </source>
</evidence>
<dbReference type="GO" id="GO:0005524">
    <property type="term" value="F:ATP binding"/>
    <property type="evidence" value="ECO:0007669"/>
    <property type="project" value="UniProtKB-UniRule"/>
</dbReference>
<dbReference type="FunFam" id="3.30.200.20:FF:000042">
    <property type="entry name" value="Aurora kinase A"/>
    <property type="match status" value="1"/>
</dbReference>
<evidence type="ECO:0000256" key="3">
    <source>
        <dbReference type="ARBA" id="ARBA00022679"/>
    </source>
</evidence>
<reference evidence="11" key="1">
    <citation type="submission" date="2015-07" db="EMBL/GenBank/DDBJ databases">
        <title>Adaptation to a free-living lifestyle via gene acquisitions in the diplomonad Trepomonas sp. PC1.</title>
        <authorList>
            <person name="Xu F."/>
            <person name="Jerlstrom-Hultqvist J."/>
            <person name="Kolisko M."/>
            <person name="Simpson A.G.B."/>
            <person name="Roger A.J."/>
            <person name="Svard S.G."/>
            <person name="Andersson J.O."/>
        </authorList>
    </citation>
    <scope>NUCLEOTIDE SEQUENCE</scope>
    <source>
        <strain evidence="11">PC1</strain>
    </source>
</reference>
<dbReference type="PANTHER" id="PTHR24356">
    <property type="entry name" value="SERINE/THREONINE-PROTEIN KINASE"/>
    <property type="match status" value="1"/>
</dbReference>
<dbReference type="GO" id="GO:0004674">
    <property type="term" value="F:protein serine/threonine kinase activity"/>
    <property type="evidence" value="ECO:0007669"/>
    <property type="project" value="UniProtKB-KW"/>
</dbReference>
<dbReference type="Gene3D" id="3.30.200.20">
    <property type="entry name" value="Phosphorylase Kinase, domain 1"/>
    <property type="match status" value="1"/>
</dbReference>
<keyword evidence="5 11" id="KW-0418">Kinase</keyword>